<dbReference type="STRING" id="5601.A0A0D2GAS9"/>
<protein>
    <submittedName>
        <fullName evidence="7">Lysine-tRNA ligase</fullName>
    </submittedName>
</protein>
<dbReference type="InterPro" id="IPR045864">
    <property type="entry name" value="aa-tRNA-synth_II/BPL/LPL"/>
</dbReference>
<dbReference type="GO" id="GO:0070154">
    <property type="term" value="P:mitochondrial lysyl-tRNA aminoacylation"/>
    <property type="evidence" value="ECO:0007669"/>
    <property type="project" value="TreeGrafter"/>
</dbReference>
<name>A0A0D2GAS9_9EURO</name>
<dbReference type="SUPFAM" id="SSF55681">
    <property type="entry name" value="Class II aaRS and biotin synthetases"/>
    <property type="match status" value="1"/>
</dbReference>
<dbReference type="GO" id="GO:0000049">
    <property type="term" value="F:tRNA binding"/>
    <property type="evidence" value="ECO:0007669"/>
    <property type="project" value="TreeGrafter"/>
</dbReference>
<dbReference type="GO" id="GO:0005739">
    <property type="term" value="C:mitochondrion"/>
    <property type="evidence" value="ECO:0007669"/>
    <property type="project" value="TreeGrafter"/>
</dbReference>
<feature type="region of interest" description="Disordered" evidence="5">
    <location>
        <begin position="18"/>
        <end position="39"/>
    </location>
</feature>
<feature type="domain" description="Aminoacyl-transfer RNA synthetases class-II family profile" evidence="6">
    <location>
        <begin position="254"/>
        <end position="605"/>
    </location>
</feature>
<dbReference type="PROSITE" id="PS50862">
    <property type="entry name" value="AA_TRNA_LIGASE_II"/>
    <property type="match status" value="1"/>
</dbReference>
<keyword evidence="1 7" id="KW-0436">Ligase</keyword>
<keyword evidence="3" id="KW-0067">ATP-binding</keyword>
<dbReference type="PANTHER" id="PTHR42918">
    <property type="entry name" value="LYSYL-TRNA SYNTHETASE"/>
    <property type="match status" value="1"/>
</dbReference>
<sequence length="608" mass="67707">MYGRSAWQAWRLHRTRRSTATQHLRASTGNQPSCRLGPRSYPQSPIWIPRATFATTLPGRGDCCSNHPSFSPSSKEAQGRIQELQSSRIPLYPRYQHSPHRRSFESLAEEVDKENAGDTPDSLGEVAEVSGRISSIRLSSSNLAFIDIVEGQSKLQVMLDRSKLEKSGMNTHGFKDYCRLLRRGDYISVSGGEPYKAKNGQLSIRAMSLPTIQAPCLQRLPIEQRGSATTSTAETNYQPRHVEMLSDPEIIQTLKVRSALTAAMRRFFEVRSFVEVSTPILSASAGGATAKPFETVATEFSDRKLDLRIAPELWLKRLIIGGMDKVFEIGPCFRNEGLDKTHNPEFTTCEFYAVSHDLQQLMDMTEQLIASIRVAVQPISKPSGERPLLGQLEAGFQVLDFIPSLNSILGRELPNLSSPDAHSLLLSIFQSKNIPLPSNPTIPRLVDKLSSIYLEPHSRDTPVWITNTPECLSPLAKSFTHPTAPNAQSVAARAELFIQGKEIVNCYEEENSPFEQRRKFVDQQRYARVPSTDSNDVPELVEDKEAMKVDEDYLRALEWGLPPTGGWGCGIDRLVMLFAGRERIGDVLSFGNLRAVTRGAELVGPGKE</sequence>
<proteinExistence type="predicted"/>
<dbReference type="SUPFAM" id="SSF50249">
    <property type="entry name" value="Nucleic acid-binding proteins"/>
    <property type="match status" value="1"/>
</dbReference>
<evidence type="ECO:0000256" key="4">
    <source>
        <dbReference type="ARBA" id="ARBA00023146"/>
    </source>
</evidence>
<evidence type="ECO:0000313" key="7">
    <source>
        <dbReference type="EMBL" id="KIW69124.1"/>
    </source>
</evidence>
<dbReference type="Proteomes" id="UP000054266">
    <property type="component" value="Unassembled WGS sequence"/>
</dbReference>
<dbReference type="GO" id="GO:0005524">
    <property type="term" value="F:ATP binding"/>
    <property type="evidence" value="ECO:0007669"/>
    <property type="project" value="UniProtKB-KW"/>
</dbReference>
<evidence type="ECO:0000256" key="3">
    <source>
        <dbReference type="ARBA" id="ARBA00022840"/>
    </source>
</evidence>
<evidence type="ECO:0000256" key="2">
    <source>
        <dbReference type="ARBA" id="ARBA00022741"/>
    </source>
</evidence>
<dbReference type="InterPro" id="IPR004364">
    <property type="entry name" value="Aa-tRNA-synt_II"/>
</dbReference>
<gene>
    <name evidence="7" type="ORF">PV04_05018</name>
</gene>
<dbReference type="AlphaFoldDB" id="A0A0D2GAS9"/>
<dbReference type="EMBL" id="KN846958">
    <property type="protein sequence ID" value="KIW69124.1"/>
    <property type="molecule type" value="Genomic_DNA"/>
</dbReference>
<evidence type="ECO:0000256" key="5">
    <source>
        <dbReference type="SAM" id="MobiDB-lite"/>
    </source>
</evidence>
<reference evidence="7 8" key="1">
    <citation type="submission" date="2015-01" db="EMBL/GenBank/DDBJ databases">
        <title>The Genome Sequence of Capronia semiimmersa CBS27337.</title>
        <authorList>
            <consortium name="The Broad Institute Genomics Platform"/>
            <person name="Cuomo C."/>
            <person name="de Hoog S."/>
            <person name="Gorbushina A."/>
            <person name="Stielow B."/>
            <person name="Teixiera M."/>
            <person name="Abouelleil A."/>
            <person name="Chapman S.B."/>
            <person name="Priest M."/>
            <person name="Young S.K."/>
            <person name="Wortman J."/>
            <person name="Nusbaum C."/>
            <person name="Birren B."/>
        </authorList>
    </citation>
    <scope>NUCLEOTIDE SEQUENCE [LARGE SCALE GENOMIC DNA]</scope>
    <source>
        <strain evidence="7 8">CBS 27337</strain>
    </source>
</reference>
<keyword evidence="4" id="KW-0030">Aminoacyl-tRNA synthetase</keyword>
<dbReference type="InterPro" id="IPR006195">
    <property type="entry name" value="aa-tRNA-synth_II"/>
</dbReference>
<keyword evidence="8" id="KW-1185">Reference proteome</keyword>
<evidence type="ECO:0000256" key="1">
    <source>
        <dbReference type="ARBA" id="ARBA00022598"/>
    </source>
</evidence>
<dbReference type="InterPro" id="IPR012340">
    <property type="entry name" value="NA-bd_OB-fold"/>
</dbReference>
<dbReference type="GO" id="GO:0004824">
    <property type="term" value="F:lysine-tRNA ligase activity"/>
    <property type="evidence" value="ECO:0007669"/>
    <property type="project" value="InterPro"/>
</dbReference>
<accession>A0A0D2GAS9</accession>
<dbReference type="InterPro" id="IPR018149">
    <property type="entry name" value="Lys-tRNA-synth_II_C"/>
</dbReference>
<dbReference type="Gene3D" id="2.40.50.140">
    <property type="entry name" value="Nucleic acid-binding proteins"/>
    <property type="match status" value="1"/>
</dbReference>
<keyword evidence="2" id="KW-0547">Nucleotide-binding</keyword>
<dbReference type="Gene3D" id="3.30.930.10">
    <property type="entry name" value="Bira Bifunctional Protein, Domain 2"/>
    <property type="match status" value="1"/>
</dbReference>
<feature type="compositionally biased region" description="Polar residues" evidence="5">
    <location>
        <begin position="18"/>
        <end position="33"/>
    </location>
</feature>
<dbReference type="Pfam" id="PF00152">
    <property type="entry name" value="tRNA-synt_2"/>
    <property type="match status" value="1"/>
</dbReference>
<evidence type="ECO:0000313" key="8">
    <source>
        <dbReference type="Proteomes" id="UP000054266"/>
    </source>
</evidence>
<dbReference type="PRINTS" id="PR00982">
    <property type="entry name" value="TRNASYNTHLYS"/>
</dbReference>
<organism evidence="7 8">
    <name type="scientific">Phialophora macrospora</name>
    <dbReference type="NCBI Taxonomy" id="1851006"/>
    <lineage>
        <taxon>Eukaryota</taxon>
        <taxon>Fungi</taxon>
        <taxon>Dikarya</taxon>
        <taxon>Ascomycota</taxon>
        <taxon>Pezizomycotina</taxon>
        <taxon>Eurotiomycetes</taxon>
        <taxon>Chaetothyriomycetidae</taxon>
        <taxon>Chaetothyriales</taxon>
        <taxon>Herpotrichiellaceae</taxon>
        <taxon>Phialophora</taxon>
    </lineage>
</organism>
<evidence type="ECO:0000259" key="6">
    <source>
        <dbReference type="PROSITE" id="PS50862"/>
    </source>
</evidence>
<dbReference type="PANTHER" id="PTHR42918:SF5">
    <property type="entry name" value="LYSINE--TRNA LIGASE, MITOCHONDRIAL"/>
    <property type="match status" value="1"/>
</dbReference>